<dbReference type="AlphaFoldDB" id="A0A1G1WMV1"/>
<keyword evidence="4 6" id="KW-1133">Transmembrane helix</keyword>
<feature type="transmembrane region" description="Helical" evidence="6">
    <location>
        <begin position="12"/>
        <end position="32"/>
    </location>
</feature>
<feature type="transmembrane region" description="Helical" evidence="6">
    <location>
        <begin position="85"/>
        <end position="108"/>
    </location>
</feature>
<protein>
    <submittedName>
        <fullName evidence="7">Uncharacterized protein</fullName>
    </submittedName>
</protein>
<accession>A0A1G1WMV1</accession>
<feature type="transmembrane region" description="Helical" evidence="6">
    <location>
        <begin position="340"/>
        <end position="358"/>
    </location>
</feature>
<sequence length="419" mass="45943">MTTLKQVSFNTVYQIIAKAITSISTLLVTVLITKSFGELGYGQFVIVTSYVALFYLSADFGLNAVTTRTITMDPSKTKQYFQNLLGLRLTLSFAIIILALLIAALLPYSRDLKIGIGLASLTILSQALFVSTNAVFQTKFRYDLSAISDVASAVSILGLVFVVYLSGGSLLQLITVYTLGSFVRVVIGLLLVTKFVGSIGLVFDKVLWKQLLTQALPLGLFGIFSQINGYADKFIMSLSSLPGGMDRELALAYYGLAYKIFEFGLVVPTFFINAAYPVMVRHYQISLSRLAETAKKMYLAMLVLSILASVTGFILAPFVIDAFKKSSGDFYLSVDILRVLLLGLPIFYLSVISVWLLVTMGRQKVLVWIYGIASIVNVALNIIFIPRYGVFASSVITIVSEVVIITLSSYLAFRVMKQG</sequence>
<evidence type="ECO:0000256" key="3">
    <source>
        <dbReference type="ARBA" id="ARBA00022692"/>
    </source>
</evidence>
<name>A0A1G1WMV1_9BACT</name>
<evidence type="ECO:0000256" key="1">
    <source>
        <dbReference type="ARBA" id="ARBA00004651"/>
    </source>
</evidence>
<evidence type="ECO:0000313" key="8">
    <source>
        <dbReference type="Proteomes" id="UP000177821"/>
    </source>
</evidence>
<organism evidence="7 8">
    <name type="scientific">Candidatus Woykebacteria bacterium RIFCSPHIGHO2_02_FULL_43_16b</name>
    <dbReference type="NCBI Taxonomy" id="1802601"/>
    <lineage>
        <taxon>Bacteria</taxon>
        <taxon>Candidatus Woykeibacteriota</taxon>
    </lineage>
</organism>
<dbReference type="PANTHER" id="PTHR30250">
    <property type="entry name" value="PST FAMILY PREDICTED COLANIC ACID TRANSPORTER"/>
    <property type="match status" value="1"/>
</dbReference>
<evidence type="ECO:0000256" key="4">
    <source>
        <dbReference type="ARBA" id="ARBA00022989"/>
    </source>
</evidence>
<dbReference type="GO" id="GO:0005886">
    <property type="term" value="C:plasma membrane"/>
    <property type="evidence" value="ECO:0007669"/>
    <property type="project" value="UniProtKB-SubCell"/>
</dbReference>
<keyword evidence="3 6" id="KW-0812">Transmembrane</keyword>
<keyword evidence="5 6" id="KW-0472">Membrane</keyword>
<evidence type="ECO:0000313" key="7">
    <source>
        <dbReference type="EMBL" id="OGY29036.1"/>
    </source>
</evidence>
<dbReference type="PANTHER" id="PTHR30250:SF11">
    <property type="entry name" value="O-ANTIGEN TRANSPORTER-RELATED"/>
    <property type="match status" value="1"/>
</dbReference>
<dbReference type="InterPro" id="IPR050833">
    <property type="entry name" value="Poly_Biosynth_Transport"/>
</dbReference>
<proteinExistence type="predicted"/>
<dbReference type="Proteomes" id="UP000177821">
    <property type="component" value="Unassembled WGS sequence"/>
</dbReference>
<feature type="transmembrane region" description="Helical" evidence="6">
    <location>
        <begin position="44"/>
        <end position="65"/>
    </location>
</feature>
<evidence type="ECO:0000256" key="6">
    <source>
        <dbReference type="SAM" id="Phobius"/>
    </source>
</evidence>
<feature type="transmembrane region" description="Helical" evidence="6">
    <location>
        <begin position="297"/>
        <end position="320"/>
    </location>
</feature>
<dbReference type="CDD" id="cd13128">
    <property type="entry name" value="MATE_Wzx_like"/>
    <property type="match status" value="1"/>
</dbReference>
<evidence type="ECO:0000256" key="5">
    <source>
        <dbReference type="ARBA" id="ARBA00023136"/>
    </source>
</evidence>
<dbReference type="InterPro" id="IPR002797">
    <property type="entry name" value="Polysacc_synth"/>
</dbReference>
<reference evidence="7 8" key="1">
    <citation type="journal article" date="2016" name="Nat. Commun.">
        <title>Thousands of microbial genomes shed light on interconnected biogeochemical processes in an aquifer system.</title>
        <authorList>
            <person name="Anantharaman K."/>
            <person name="Brown C.T."/>
            <person name="Hug L.A."/>
            <person name="Sharon I."/>
            <person name="Castelle C.J."/>
            <person name="Probst A.J."/>
            <person name="Thomas B.C."/>
            <person name="Singh A."/>
            <person name="Wilkins M.J."/>
            <person name="Karaoz U."/>
            <person name="Brodie E.L."/>
            <person name="Williams K.H."/>
            <person name="Hubbard S.S."/>
            <person name="Banfield J.F."/>
        </authorList>
    </citation>
    <scope>NUCLEOTIDE SEQUENCE [LARGE SCALE GENOMIC DNA]</scope>
</reference>
<feature type="transmembrane region" description="Helical" evidence="6">
    <location>
        <begin position="215"/>
        <end position="231"/>
    </location>
</feature>
<dbReference type="Pfam" id="PF01943">
    <property type="entry name" value="Polysacc_synt"/>
    <property type="match status" value="1"/>
</dbReference>
<comment type="subcellular location">
    <subcellularLocation>
        <location evidence="1">Cell membrane</location>
        <topology evidence="1">Multi-pass membrane protein</topology>
    </subcellularLocation>
</comment>
<dbReference type="EMBL" id="MHCX01000036">
    <property type="protein sequence ID" value="OGY29036.1"/>
    <property type="molecule type" value="Genomic_DNA"/>
</dbReference>
<evidence type="ECO:0000256" key="2">
    <source>
        <dbReference type="ARBA" id="ARBA00022475"/>
    </source>
</evidence>
<feature type="transmembrane region" description="Helical" evidence="6">
    <location>
        <begin position="114"/>
        <end position="136"/>
    </location>
</feature>
<gene>
    <name evidence="7" type="ORF">A3J50_03455</name>
</gene>
<feature type="transmembrane region" description="Helical" evidence="6">
    <location>
        <begin position="251"/>
        <end position="276"/>
    </location>
</feature>
<feature type="transmembrane region" description="Helical" evidence="6">
    <location>
        <begin position="156"/>
        <end position="179"/>
    </location>
</feature>
<feature type="transmembrane region" description="Helical" evidence="6">
    <location>
        <begin position="185"/>
        <end position="203"/>
    </location>
</feature>
<comment type="caution">
    <text evidence="7">The sequence shown here is derived from an EMBL/GenBank/DDBJ whole genome shotgun (WGS) entry which is preliminary data.</text>
</comment>
<feature type="transmembrane region" description="Helical" evidence="6">
    <location>
        <begin position="365"/>
        <end position="385"/>
    </location>
</feature>
<feature type="transmembrane region" description="Helical" evidence="6">
    <location>
        <begin position="391"/>
        <end position="413"/>
    </location>
</feature>
<keyword evidence="2" id="KW-1003">Cell membrane</keyword>